<dbReference type="PROSITE" id="PS51459">
    <property type="entry name" value="FIDO"/>
    <property type="match status" value="1"/>
</dbReference>
<reference evidence="3 4" key="1">
    <citation type="submission" date="2022-11" db="EMBL/GenBank/DDBJ databases">
        <title>Haliovirga abyssi gen. nov., sp. nov., a mesophilic fermentative bacterium isolated from the Iheya North hydrothermal field and the proposal of Haliovirgaceae fam. nov.</title>
        <authorList>
            <person name="Miyazaki U."/>
            <person name="Tame A."/>
            <person name="Miyazaki J."/>
            <person name="Takai K."/>
            <person name="Sawayama S."/>
            <person name="Kitajima M."/>
            <person name="Okamoto A."/>
            <person name="Nakagawa S."/>
        </authorList>
    </citation>
    <scope>NUCLEOTIDE SEQUENCE [LARGE SCALE GENOMIC DNA]</scope>
    <source>
        <strain evidence="3 4">IC12</strain>
    </source>
</reference>
<dbReference type="InterPro" id="IPR011204">
    <property type="entry name" value="Virulence_RhuM-like"/>
</dbReference>
<proteinExistence type="predicted"/>
<sequence length="329" mass="38109">MENKEVMFYKTDDGDISIDVNLKEETVWLSLNQISDLFERDKSVISRHIRNIYNSEELMRDSTVAFFATVQSEGGREVKREIEYFNLDLIISVGYRVNSKRGTQFRIWATNLLKQHLINGYTINEKRLKEQNQKLKDLQTTMKILNRTIENQKIELGEAKGLLKVISEYTYALTILDEYDHQILQIGKTTKKEAYILRYEEAMKVIESMKSEFPSDLFGNEKDDSFKGSLGAIYQTAFGEEVYPSIEEKASNLLYFVVKNHSFSDGNKRIAAAIFIYFMRINNIIYKEDGSKRIADNALVAITLMIAESRPQEKDIIVKVLVNLINEDN</sequence>
<dbReference type="KEGG" id="haby:HLVA_15250"/>
<dbReference type="InterPro" id="IPR003812">
    <property type="entry name" value="Fido"/>
</dbReference>
<dbReference type="Proteomes" id="UP001321582">
    <property type="component" value="Chromosome"/>
</dbReference>
<feature type="domain" description="Fido" evidence="2">
    <location>
        <begin position="171"/>
        <end position="327"/>
    </location>
</feature>
<dbReference type="RefSeq" id="WP_307903803.1">
    <property type="nucleotide sequence ID" value="NZ_AP027059.1"/>
</dbReference>
<dbReference type="EMBL" id="AP027059">
    <property type="protein sequence ID" value="BDU50956.1"/>
    <property type="molecule type" value="Genomic_DNA"/>
</dbReference>
<evidence type="ECO:0000313" key="3">
    <source>
        <dbReference type="EMBL" id="BDU50956.1"/>
    </source>
</evidence>
<feature type="coiled-coil region" evidence="1">
    <location>
        <begin position="118"/>
        <end position="155"/>
    </location>
</feature>
<organism evidence="3 4">
    <name type="scientific">Haliovirga abyssi</name>
    <dbReference type="NCBI Taxonomy" id="2996794"/>
    <lineage>
        <taxon>Bacteria</taxon>
        <taxon>Fusobacteriati</taxon>
        <taxon>Fusobacteriota</taxon>
        <taxon>Fusobacteriia</taxon>
        <taxon>Fusobacteriales</taxon>
        <taxon>Haliovirgaceae</taxon>
        <taxon>Haliovirga</taxon>
    </lineage>
</organism>
<keyword evidence="1" id="KW-0175">Coiled coil</keyword>
<dbReference type="AlphaFoldDB" id="A0AAU9DX48"/>
<dbReference type="Pfam" id="PF02661">
    <property type="entry name" value="Fic"/>
    <property type="match status" value="1"/>
</dbReference>
<dbReference type="InterPro" id="IPR053737">
    <property type="entry name" value="Type_II_TA_Toxin"/>
</dbReference>
<evidence type="ECO:0000259" key="2">
    <source>
        <dbReference type="PROSITE" id="PS51459"/>
    </source>
</evidence>
<dbReference type="Pfam" id="PF13310">
    <property type="entry name" value="Virulence_RhuM"/>
    <property type="match status" value="1"/>
</dbReference>
<gene>
    <name evidence="3" type="ORF">HLVA_15250</name>
</gene>
<evidence type="ECO:0000256" key="1">
    <source>
        <dbReference type="SAM" id="Coils"/>
    </source>
</evidence>
<dbReference type="PANTHER" id="PTHR35810:SF1">
    <property type="entry name" value="CYTOPLASMIC PROTEIN"/>
    <property type="match status" value="1"/>
</dbReference>
<evidence type="ECO:0000313" key="4">
    <source>
        <dbReference type="Proteomes" id="UP001321582"/>
    </source>
</evidence>
<dbReference type="Gene3D" id="1.20.120.1870">
    <property type="entry name" value="Fic/DOC protein, Fido domain"/>
    <property type="match status" value="1"/>
</dbReference>
<keyword evidence="4" id="KW-1185">Reference proteome</keyword>
<accession>A0AAU9DX48</accession>
<name>A0AAU9DX48_9FUSO</name>
<dbReference type="PANTHER" id="PTHR35810">
    <property type="entry name" value="CYTOPLASMIC PROTEIN-RELATED"/>
    <property type="match status" value="1"/>
</dbReference>
<protein>
    <submittedName>
        <fullName evidence="3">Cytochrome c</fullName>
    </submittedName>
</protein>